<dbReference type="GO" id="GO:0005770">
    <property type="term" value="C:late endosome"/>
    <property type="evidence" value="ECO:0007669"/>
    <property type="project" value="TreeGrafter"/>
</dbReference>
<feature type="domain" description="VPS9" evidence="4">
    <location>
        <begin position="322"/>
        <end position="487"/>
    </location>
</feature>
<dbReference type="SUPFAM" id="SSF81383">
    <property type="entry name" value="F-box domain"/>
    <property type="match status" value="1"/>
</dbReference>
<accession>A0A162Q4B1</accession>
<dbReference type="Gene3D" id="1.20.1280.50">
    <property type="match status" value="1"/>
</dbReference>
<dbReference type="Pfam" id="PF02204">
    <property type="entry name" value="VPS9"/>
    <property type="match status" value="1"/>
</dbReference>
<dbReference type="OrthoDB" id="411646at2759"/>
<dbReference type="Pfam" id="PF12937">
    <property type="entry name" value="F-box-like"/>
    <property type="match status" value="1"/>
</dbReference>
<dbReference type="PANTHER" id="PTHR24170">
    <property type="entry name" value="ANKYRIN REPEAT DOMAIN-CONTAINING PROTEIN 27"/>
    <property type="match status" value="1"/>
</dbReference>
<feature type="domain" description="F-box" evidence="3">
    <location>
        <begin position="807"/>
        <end position="858"/>
    </location>
</feature>
<dbReference type="EMBL" id="AMYB01000009">
    <property type="protein sequence ID" value="OAC98839.1"/>
    <property type="molecule type" value="Genomic_DNA"/>
</dbReference>
<dbReference type="GO" id="GO:0005085">
    <property type="term" value="F:guanyl-nucleotide exchange factor activity"/>
    <property type="evidence" value="ECO:0007669"/>
    <property type="project" value="TreeGrafter"/>
</dbReference>
<feature type="compositionally biased region" description="Polar residues" evidence="2">
    <location>
        <begin position="653"/>
        <end position="686"/>
    </location>
</feature>
<name>A0A162Q4B1_MUCCL</name>
<dbReference type="GO" id="GO:0030133">
    <property type="term" value="C:transport vesicle"/>
    <property type="evidence" value="ECO:0007669"/>
    <property type="project" value="TreeGrafter"/>
</dbReference>
<dbReference type="GO" id="GO:0045022">
    <property type="term" value="P:early endosome to late endosome transport"/>
    <property type="evidence" value="ECO:0007669"/>
    <property type="project" value="TreeGrafter"/>
</dbReference>
<dbReference type="Gene3D" id="1.20.1050.80">
    <property type="entry name" value="VPS9 domain"/>
    <property type="match status" value="1"/>
</dbReference>
<evidence type="ECO:0000313" key="6">
    <source>
        <dbReference type="Proteomes" id="UP000077051"/>
    </source>
</evidence>
<dbReference type="Proteomes" id="UP000077051">
    <property type="component" value="Unassembled WGS sequence"/>
</dbReference>
<comment type="similarity">
    <text evidence="1">Belongs to the UPF0507 family.</text>
</comment>
<keyword evidence="6" id="KW-1185">Reference proteome</keyword>
<proteinExistence type="inferred from homology"/>
<feature type="region of interest" description="Disordered" evidence="2">
    <location>
        <begin position="575"/>
        <end position="731"/>
    </location>
</feature>
<dbReference type="STRING" id="747725.A0A162Q4B1"/>
<dbReference type="GO" id="GO:0097422">
    <property type="term" value="C:tubular endosome"/>
    <property type="evidence" value="ECO:0007669"/>
    <property type="project" value="TreeGrafter"/>
</dbReference>
<evidence type="ECO:0000313" key="5">
    <source>
        <dbReference type="EMBL" id="OAC98839.1"/>
    </source>
</evidence>
<evidence type="ECO:0000256" key="2">
    <source>
        <dbReference type="SAM" id="MobiDB-lite"/>
    </source>
</evidence>
<dbReference type="PROSITE" id="PS51205">
    <property type="entry name" value="VPS9"/>
    <property type="match status" value="1"/>
</dbReference>
<evidence type="ECO:0000259" key="4">
    <source>
        <dbReference type="PROSITE" id="PS51205"/>
    </source>
</evidence>
<sequence length="875" mass="98656">MTLPFFQKTGVKKKKPVTNEAAASTYPTLSSLIQKTGSSSSASSESPSPPCNAMDPLEPEEIDENFFYKHMMTHFHSLFCESAIVCIPHSKSIEGLVITKDIIESHCFQTSPYFCGQYMATKQKQKIIALDFPIITTILGEALDRWQYEIKQKDTKCALGFKEERTVHIMAEESVYLKNKKIKLLSIDRLLEGEPPLKIEFQAYHHHHKHAITIPPVRNSRTDLEFLNMFSENLEALYELQIAVQEFTDSYVYIKGYNKSTVERIQHMYMKTYRTILQRNKLLQESCRTPSEHDQFLELVENVVMSFLHKKIWIQSLQSLLASQDNYLDTICYTYSNVTLSQYSLRYPISEMHLSCFDEAITNFRRLDSDSSNVEPYKSTLKQLAFTPLEKLAVVKSTLDLITTTVRDYVQDFGNGISDTSVTADEMIPLLAFVIVQSNVPRIASLVYYMQYYRLARMAEGSVYSFVVTTMKSACEFLKDDPLSLNDIGSATSSSHSSITSPQSLRSRSTSFSSLNKPNSAPPQHVNSARFSLHHRKSQSADLHGLVGDLNINPHNHYHLNHHQEKELLMDPRISVDETDDDGDDLRSTSSSGSSRRNSAILRPHIVLPNPRHAENRKSLDIPNDWLLPNNANSSSSSYQTSRMAPTTTTTTSGNYYTNRYKSSRNLGSSRPMVSTTFPSLSNSTPLPMDALSLSSSYQHHPSLPTPPLTSQQQQQQQQHHHLPPVPSISSVADIPKLGRSLSASTVVRKRISQQPPKVINIRDRVSFDNNQRPASICLDTRSLHSIEDGGEESEELMGDFLLGLSKLDAQDLPAEILTHIFTYLSPLEQLALCRTVCKNWEKPAEAAMLGAGYYLDLASPAAEKYYAFLAKDPS</sequence>
<organism evidence="5 6">
    <name type="scientific">Mucor lusitanicus CBS 277.49</name>
    <dbReference type="NCBI Taxonomy" id="747725"/>
    <lineage>
        <taxon>Eukaryota</taxon>
        <taxon>Fungi</taxon>
        <taxon>Fungi incertae sedis</taxon>
        <taxon>Mucoromycota</taxon>
        <taxon>Mucoromycotina</taxon>
        <taxon>Mucoromycetes</taxon>
        <taxon>Mucorales</taxon>
        <taxon>Mucorineae</taxon>
        <taxon>Mucoraceae</taxon>
        <taxon>Mucor</taxon>
    </lineage>
</organism>
<feature type="compositionally biased region" description="Low complexity" evidence="2">
    <location>
        <begin position="588"/>
        <end position="599"/>
    </location>
</feature>
<dbReference type="InterPro" id="IPR051248">
    <property type="entry name" value="UPF0507/Ank_repeat_27"/>
</dbReference>
<dbReference type="InterPro" id="IPR036047">
    <property type="entry name" value="F-box-like_dom_sf"/>
</dbReference>
<dbReference type="GO" id="GO:0005769">
    <property type="term" value="C:early endosome"/>
    <property type="evidence" value="ECO:0007669"/>
    <property type="project" value="TreeGrafter"/>
</dbReference>
<dbReference type="SUPFAM" id="SSF109993">
    <property type="entry name" value="VPS9 domain"/>
    <property type="match status" value="1"/>
</dbReference>
<feature type="region of interest" description="Disordered" evidence="2">
    <location>
        <begin position="32"/>
        <end position="55"/>
    </location>
</feature>
<feature type="region of interest" description="Disordered" evidence="2">
    <location>
        <begin position="490"/>
        <end position="526"/>
    </location>
</feature>
<dbReference type="VEuPathDB" id="FungiDB:MUCCIDRAFT_167279"/>
<dbReference type="InterPro" id="IPR001810">
    <property type="entry name" value="F-box_dom"/>
</dbReference>
<feature type="compositionally biased region" description="Low complexity" evidence="2">
    <location>
        <begin position="699"/>
        <end position="718"/>
    </location>
</feature>
<dbReference type="GO" id="GO:0000149">
    <property type="term" value="F:SNARE binding"/>
    <property type="evidence" value="ECO:0007669"/>
    <property type="project" value="TreeGrafter"/>
</dbReference>
<comment type="caution">
    <text evidence="5">The sequence shown here is derived from an EMBL/GenBank/DDBJ whole genome shotgun (WGS) entry which is preliminary data.</text>
</comment>
<evidence type="ECO:0008006" key="7">
    <source>
        <dbReference type="Google" id="ProtNLM"/>
    </source>
</evidence>
<dbReference type="InterPro" id="IPR037191">
    <property type="entry name" value="VPS9_dom_sf"/>
</dbReference>
<reference evidence="5 6" key="1">
    <citation type="submission" date="2015-06" db="EMBL/GenBank/DDBJ databases">
        <title>Expansion of signal transduction pathways in fungi by whole-genome duplication.</title>
        <authorList>
            <consortium name="DOE Joint Genome Institute"/>
            <person name="Corrochano L.M."/>
            <person name="Kuo A."/>
            <person name="Marcet-Houben M."/>
            <person name="Polaino S."/>
            <person name="Salamov A."/>
            <person name="Villalobos J.M."/>
            <person name="Alvarez M.I."/>
            <person name="Avalos J."/>
            <person name="Benito E.P."/>
            <person name="Benoit I."/>
            <person name="Burger G."/>
            <person name="Camino L.P."/>
            <person name="Canovas D."/>
            <person name="Cerda-Olmedo E."/>
            <person name="Cheng J.-F."/>
            <person name="Dominguez A."/>
            <person name="Elias M."/>
            <person name="Eslava A.P."/>
            <person name="Glaser F."/>
            <person name="Grimwood J."/>
            <person name="Gutierrez G."/>
            <person name="Heitman J."/>
            <person name="Henrissat B."/>
            <person name="Iturriaga E.A."/>
            <person name="Lang B.F."/>
            <person name="Lavin J.L."/>
            <person name="Lee S."/>
            <person name="Li W."/>
            <person name="Lindquist E."/>
            <person name="Lopez-Garcia S."/>
            <person name="Luque E.M."/>
            <person name="Marcos A.T."/>
            <person name="Martin J."/>
            <person name="Mccluskey K."/>
            <person name="Medina H.R."/>
            <person name="Miralles-Duran A."/>
            <person name="Miyazaki A."/>
            <person name="Munoz-Torres E."/>
            <person name="Oguiza J.A."/>
            <person name="Ohm R."/>
            <person name="Olmedo M."/>
            <person name="Orejas M."/>
            <person name="Ortiz-Castellanos L."/>
            <person name="Pisabarro A.G."/>
            <person name="Rodriguez-Romero J."/>
            <person name="Ruiz-Herrera J."/>
            <person name="Ruiz-Vazquez R."/>
            <person name="Sanz C."/>
            <person name="Schackwitz W."/>
            <person name="Schmutz J."/>
            <person name="Shahriari M."/>
            <person name="Shelest E."/>
            <person name="Silva-Franco F."/>
            <person name="Soanes D."/>
            <person name="Syed K."/>
            <person name="Tagua V.G."/>
            <person name="Talbot N.J."/>
            <person name="Thon M."/>
            <person name="De Vries R.P."/>
            <person name="Wiebenga A."/>
            <person name="Yadav J.S."/>
            <person name="Braun E.L."/>
            <person name="Baker S."/>
            <person name="Garre V."/>
            <person name="Horwitz B."/>
            <person name="Torres-Martinez S."/>
            <person name="Idnurm A."/>
            <person name="Herrera-Estrella A."/>
            <person name="Gabaldon T."/>
            <person name="Grigoriev I.V."/>
        </authorList>
    </citation>
    <scope>NUCLEOTIDE SEQUENCE [LARGE SCALE GENOMIC DNA]</scope>
    <source>
        <strain evidence="5 6">CBS 277.49</strain>
    </source>
</reference>
<gene>
    <name evidence="5" type="ORF">MUCCIDRAFT_167279</name>
</gene>
<dbReference type="InterPro" id="IPR003123">
    <property type="entry name" value="VPS9"/>
</dbReference>
<feature type="compositionally biased region" description="Low complexity" evidence="2">
    <location>
        <begin position="490"/>
        <end position="515"/>
    </location>
</feature>
<dbReference type="GO" id="GO:0005886">
    <property type="term" value="C:plasma membrane"/>
    <property type="evidence" value="ECO:0007669"/>
    <property type="project" value="TreeGrafter"/>
</dbReference>
<dbReference type="AlphaFoldDB" id="A0A162Q4B1"/>
<dbReference type="PROSITE" id="PS50181">
    <property type="entry name" value="FBOX"/>
    <property type="match status" value="1"/>
</dbReference>
<dbReference type="PANTHER" id="PTHR24170:SF1">
    <property type="entry name" value="DOMAIN PROTEIN, PUTATIVE (AFU_ORTHOLOGUE AFUA_1G09870)-RELATED"/>
    <property type="match status" value="1"/>
</dbReference>
<evidence type="ECO:0000256" key="1">
    <source>
        <dbReference type="ARBA" id="ARBA00007428"/>
    </source>
</evidence>
<evidence type="ECO:0000259" key="3">
    <source>
        <dbReference type="PROSITE" id="PS50181"/>
    </source>
</evidence>
<protein>
    <recommendedName>
        <fullName evidence="7">VPS9 domain-containing protein</fullName>
    </recommendedName>
</protein>